<protein>
    <submittedName>
        <fullName evidence="1">Uncharacterized protein</fullName>
    </submittedName>
</protein>
<accession>A0ABW3RW55</accession>
<dbReference type="InterPro" id="IPR008930">
    <property type="entry name" value="Terpenoid_cyclase/PrenylTrfase"/>
</dbReference>
<evidence type="ECO:0000313" key="1">
    <source>
        <dbReference type="EMBL" id="MFD1176704.1"/>
    </source>
</evidence>
<dbReference type="Gene3D" id="1.50.10.20">
    <property type="match status" value="1"/>
</dbReference>
<dbReference type="Proteomes" id="UP001597262">
    <property type="component" value="Unassembled WGS sequence"/>
</dbReference>
<organism evidence="1 2">
    <name type="scientific">Paenibacillus puldeungensis</name>
    <dbReference type="NCBI Taxonomy" id="696536"/>
    <lineage>
        <taxon>Bacteria</taxon>
        <taxon>Bacillati</taxon>
        <taxon>Bacillota</taxon>
        <taxon>Bacilli</taxon>
        <taxon>Bacillales</taxon>
        <taxon>Paenibacillaceae</taxon>
        <taxon>Paenibacillus</taxon>
    </lineage>
</organism>
<keyword evidence="2" id="KW-1185">Reference proteome</keyword>
<dbReference type="RefSeq" id="WP_379319155.1">
    <property type="nucleotide sequence ID" value="NZ_JBHTLM010000006.1"/>
</dbReference>
<reference evidence="2" key="1">
    <citation type="journal article" date="2019" name="Int. J. Syst. Evol. Microbiol.">
        <title>The Global Catalogue of Microorganisms (GCM) 10K type strain sequencing project: providing services to taxonomists for standard genome sequencing and annotation.</title>
        <authorList>
            <consortium name="The Broad Institute Genomics Platform"/>
            <consortium name="The Broad Institute Genome Sequencing Center for Infectious Disease"/>
            <person name="Wu L."/>
            <person name="Ma J."/>
        </authorList>
    </citation>
    <scope>NUCLEOTIDE SEQUENCE [LARGE SCALE GENOMIC DNA]</scope>
    <source>
        <strain evidence="2">CCUG 59189</strain>
    </source>
</reference>
<name>A0ABW3RW55_9BACL</name>
<dbReference type="EMBL" id="JBHTLM010000006">
    <property type="protein sequence ID" value="MFD1176704.1"/>
    <property type="molecule type" value="Genomic_DNA"/>
</dbReference>
<evidence type="ECO:0000313" key="2">
    <source>
        <dbReference type="Proteomes" id="UP001597262"/>
    </source>
</evidence>
<dbReference type="SUPFAM" id="SSF48239">
    <property type="entry name" value="Terpenoid cyclases/Protein prenyltransferases"/>
    <property type="match status" value="1"/>
</dbReference>
<proteinExistence type="predicted"/>
<gene>
    <name evidence="1" type="ORF">ACFQ3W_10375</name>
</gene>
<sequence length="99" mass="11355">MYKDSIWAKEIIAKQNREGSWGYFHTLSAPNKSPITTEQALRRLQILGYTIDDEPIQKAVSYMSDCLAGKKQMPDRREKLHNWGIFTDTDRGVPRAAAQ</sequence>
<comment type="caution">
    <text evidence="1">The sequence shown here is derived from an EMBL/GenBank/DDBJ whole genome shotgun (WGS) entry which is preliminary data.</text>
</comment>